<evidence type="ECO:0000313" key="3">
    <source>
        <dbReference type="Proteomes" id="UP000789396"/>
    </source>
</evidence>
<organism evidence="2 3">
    <name type="scientific">Racocetra fulgida</name>
    <dbReference type="NCBI Taxonomy" id="60492"/>
    <lineage>
        <taxon>Eukaryota</taxon>
        <taxon>Fungi</taxon>
        <taxon>Fungi incertae sedis</taxon>
        <taxon>Mucoromycota</taxon>
        <taxon>Glomeromycotina</taxon>
        <taxon>Glomeromycetes</taxon>
        <taxon>Diversisporales</taxon>
        <taxon>Gigasporaceae</taxon>
        <taxon>Racocetra</taxon>
    </lineage>
</organism>
<proteinExistence type="predicted"/>
<keyword evidence="3" id="KW-1185">Reference proteome</keyword>
<accession>A0A9N9J5E4</accession>
<name>A0A9N9J5E4_9GLOM</name>
<evidence type="ECO:0000256" key="1">
    <source>
        <dbReference type="SAM" id="Coils"/>
    </source>
</evidence>
<dbReference type="Proteomes" id="UP000789396">
    <property type="component" value="Unassembled WGS sequence"/>
</dbReference>
<keyword evidence="1" id="KW-0175">Coiled coil</keyword>
<sequence length="41" mass="4815">GQMIMYRTFECCLQSLQDQLDKLQAEEEGLGFRLKTVHLIK</sequence>
<comment type="caution">
    <text evidence="2">The sequence shown here is derived from an EMBL/GenBank/DDBJ whole genome shotgun (WGS) entry which is preliminary data.</text>
</comment>
<gene>
    <name evidence="2" type="ORF">RFULGI_LOCUS14733</name>
</gene>
<evidence type="ECO:0000313" key="2">
    <source>
        <dbReference type="EMBL" id="CAG8766537.1"/>
    </source>
</evidence>
<protein>
    <submittedName>
        <fullName evidence="2">4385_t:CDS:1</fullName>
    </submittedName>
</protein>
<dbReference type="EMBL" id="CAJVPZ010043897">
    <property type="protein sequence ID" value="CAG8766537.1"/>
    <property type="molecule type" value="Genomic_DNA"/>
</dbReference>
<feature type="non-terminal residue" evidence="2">
    <location>
        <position position="1"/>
    </location>
</feature>
<dbReference type="AlphaFoldDB" id="A0A9N9J5E4"/>
<reference evidence="2" key="1">
    <citation type="submission" date="2021-06" db="EMBL/GenBank/DDBJ databases">
        <authorList>
            <person name="Kallberg Y."/>
            <person name="Tangrot J."/>
            <person name="Rosling A."/>
        </authorList>
    </citation>
    <scope>NUCLEOTIDE SEQUENCE</scope>
    <source>
        <strain evidence="2">IN212</strain>
    </source>
</reference>
<feature type="coiled-coil region" evidence="1">
    <location>
        <begin position="6"/>
        <end position="33"/>
    </location>
</feature>
<feature type="non-terminal residue" evidence="2">
    <location>
        <position position="41"/>
    </location>
</feature>